<dbReference type="CDD" id="cd14797">
    <property type="entry name" value="DUF302"/>
    <property type="match status" value="1"/>
</dbReference>
<comment type="caution">
    <text evidence="3">The sequence shown here is derived from an EMBL/GenBank/DDBJ whole genome shotgun (WGS) entry which is preliminary data.</text>
</comment>
<dbReference type="Pfam" id="PF03625">
    <property type="entry name" value="DUF302"/>
    <property type="match status" value="1"/>
</dbReference>
<gene>
    <name evidence="3" type="ORF">A2008_10880</name>
</gene>
<dbReference type="EMBL" id="MGFH01000069">
    <property type="protein sequence ID" value="OGM06322.1"/>
    <property type="molecule type" value="Genomic_DNA"/>
</dbReference>
<sequence length="159" mass="17525">MKEKVMPFLIGGLTGVFAVLLSIFLFASNIMVLEDESPWGYDEAVKIVREKSAELKWSVPAVHELHKSMEKAGYQVQPAAVIEICRPDYAAEILQADKSRNVTSLMPCRIALYKTSDGKTVVSRMNTGLMSRLFGGKVTEVMAKATADSEQIISALLKK</sequence>
<dbReference type="Proteomes" id="UP000178735">
    <property type="component" value="Unassembled WGS sequence"/>
</dbReference>
<accession>A0A1F7WU35</accession>
<feature type="transmembrane region" description="Helical" evidence="1">
    <location>
        <begin position="6"/>
        <end position="27"/>
    </location>
</feature>
<feature type="domain" description="DUF302" evidence="2">
    <location>
        <begin position="66"/>
        <end position="126"/>
    </location>
</feature>
<organism evidence="3 4">
    <name type="scientific">Candidatus Wallbacteria bacterium GWC2_49_35</name>
    <dbReference type="NCBI Taxonomy" id="1817813"/>
    <lineage>
        <taxon>Bacteria</taxon>
        <taxon>Candidatus Walliibacteriota</taxon>
    </lineage>
</organism>
<dbReference type="PANTHER" id="PTHR38342:SF1">
    <property type="entry name" value="SLR5037 PROTEIN"/>
    <property type="match status" value="1"/>
</dbReference>
<proteinExistence type="predicted"/>
<dbReference type="STRING" id="1817813.A2008_10880"/>
<dbReference type="SUPFAM" id="SSF103247">
    <property type="entry name" value="TT1751-like"/>
    <property type="match status" value="1"/>
</dbReference>
<evidence type="ECO:0000259" key="2">
    <source>
        <dbReference type="Pfam" id="PF03625"/>
    </source>
</evidence>
<evidence type="ECO:0000313" key="4">
    <source>
        <dbReference type="Proteomes" id="UP000178735"/>
    </source>
</evidence>
<evidence type="ECO:0000256" key="1">
    <source>
        <dbReference type="SAM" id="Phobius"/>
    </source>
</evidence>
<dbReference type="Gene3D" id="3.30.310.70">
    <property type="entry name" value="TT1751-like domain"/>
    <property type="match status" value="1"/>
</dbReference>
<dbReference type="PANTHER" id="PTHR38342">
    <property type="entry name" value="SLR5037 PROTEIN"/>
    <property type="match status" value="1"/>
</dbReference>
<dbReference type="InterPro" id="IPR005180">
    <property type="entry name" value="DUF302"/>
</dbReference>
<keyword evidence="1" id="KW-0812">Transmembrane</keyword>
<dbReference type="AlphaFoldDB" id="A0A1F7WU35"/>
<reference evidence="3 4" key="1">
    <citation type="journal article" date="2016" name="Nat. Commun.">
        <title>Thousands of microbial genomes shed light on interconnected biogeochemical processes in an aquifer system.</title>
        <authorList>
            <person name="Anantharaman K."/>
            <person name="Brown C.T."/>
            <person name="Hug L.A."/>
            <person name="Sharon I."/>
            <person name="Castelle C.J."/>
            <person name="Probst A.J."/>
            <person name="Thomas B.C."/>
            <person name="Singh A."/>
            <person name="Wilkins M.J."/>
            <person name="Karaoz U."/>
            <person name="Brodie E.L."/>
            <person name="Williams K.H."/>
            <person name="Hubbard S.S."/>
            <person name="Banfield J.F."/>
        </authorList>
    </citation>
    <scope>NUCLEOTIDE SEQUENCE [LARGE SCALE GENOMIC DNA]</scope>
</reference>
<protein>
    <recommendedName>
        <fullName evidence="2">DUF302 domain-containing protein</fullName>
    </recommendedName>
</protein>
<keyword evidence="1" id="KW-1133">Transmembrane helix</keyword>
<dbReference type="InterPro" id="IPR035923">
    <property type="entry name" value="TT1751-like_sf"/>
</dbReference>
<keyword evidence="1" id="KW-0472">Membrane</keyword>
<name>A0A1F7WU35_9BACT</name>
<evidence type="ECO:0000313" key="3">
    <source>
        <dbReference type="EMBL" id="OGM06322.1"/>
    </source>
</evidence>